<name>A0ACC1XM27_MELAZ</name>
<keyword evidence="2" id="KW-1185">Reference proteome</keyword>
<proteinExistence type="predicted"/>
<organism evidence="1 2">
    <name type="scientific">Melia azedarach</name>
    <name type="common">Chinaberry tree</name>
    <dbReference type="NCBI Taxonomy" id="155640"/>
    <lineage>
        <taxon>Eukaryota</taxon>
        <taxon>Viridiplantae</taxon>
        <taxon>Streptophyta</taxon>
        <taxon>Embryophyta</taxon>
        <taxon>Tracheophyta</taxon>
        <taxon>Spermatophyta</taxon>
        <taxon>Magnoliopsida</taxon>
        <taxon>eudicotyledons</taxon>
        <taxon>Gunneridae</taxon>
        <taxon>Pentapetalae</taxon>
        <taxon>rosids</taxon>
        <taxon>malvids</taxon>
        <taxon>Sapindales</taxon>
        <taxon>Meliaceae</taxon>
        <taxon>Melia</taxon>
    </lineage>
</organism>
<accession>A0ACC1XM27</accession>
<dbReference type="Proteomes" id="UP001164539">
    <property type="component" value="Chromosome 8"/>
</dbReference>
<protein>
    <submittedName>
        <fullName evidence="1">Gdt1-like protein chloroplastic-like</fullName>
    </submittedName>
</protein>
<evidence type="ECO:0000313" key="2">
    <source>
        <dbReference type="Proteomes" id="UP001164539"/>
    </source>
</evidence>
<gene>
    <name evidence="1" type="ORF">OWV82_014300</name>
</gene>
<sequence length="392" mass="41824">MRSLTLSWSGLKAHSLPSSSCSKPSKPGAANFFTSLNCPSKKQTPNFSLRSPYLIFSRNPRRWCEETSVEWSGRLLLRVSAIEDCLEVENIDCKNNRESMHNQHDECGLDNSPTENSLISQIARDLFSSESTFSSFIKFMMCFGLLTLQDSQPAVAATDFGSRLQSIPFLGDLGDISTGFASAFLLIFFSELGDKTFFIAALLAARNSAAIVFTGTFGALAAMTIISVILGRTFHYVDEILPFRFGQTDLPIDDIAAVCLLVYFGVSTLLDASSSDGLKAEDEQKEAELAVSEFSGNGAGILAAANTIISTFILVFVAEWGDKSFFSTIALAAASSPLGVIGGALAGHGVATLLAVLGGSLLGTFLSEKTIAYIGGALFLVFAAVTLIEIVS</sequence>
<reference evidence="1 2" key="1">
    <citation type="journal article" date="2023" name="Science">
        <title>Complex scaffold remodeling in plant triterpene biosynthesis.</title>
        <authorList>
            <person name="De La Pena R."/>
            <person name="Hodgson H."/>
            <person name="Liu J.C."/>
            <person name="Stephenson M.J."/>
            <person name="Martin A.C."/>
            <person name="Owen C."/>
            <person name="Harkess A."/>
            <person name="Leebens-Mack J."/>
            <person name="Jimenez L.E."/>
            <person name="Osbourn A."/>
            <person name="Sattely E.S."/>
        </authorList>
    </citation>
    <scope>NUCLEOTIDE SEQUENCE [LARGE SCALE GENOMIC DNA]</scope>
    <source>
        <strain evidence="2">cv. JPN11</strain>
        <tissue evidence="1">Leaf</tissue>
    </source>
</reference>
<evidence type="ECO:0000313" key="1">
    <source>
        <dbReference type="EMBL" id="KAJ4711977.1"/>
    </source>
</evidence>
<comment type="caution">
    <text evidence="1">The sequence shown here is derived from an EMBL/GenBank/DDBJ whole genome shotgun (WGS) entry which is preliminary data.</text>
</comment>
<dbReference type="EMBL" id="CM051401">
    <property type="protein sequence ID" value="KAJ4711977.1"/>
    <property type="molecule type" value="Genomic_DNA"/>
</dbReference>